<reference evidence="2 3" key="1">
    <citation type="journal article" name="Sci. Rep.">
        <title>Telomere-to-telomere assembled and centromere annotated genomes of the two main subspecies of the button mushroom Agaricus bisporus reveal especially polymorphic chromosome ends.</title>
        <authorList>
            <person name="Sonnenberg A.S.M."/>
            <person name="Sedaghat-Telgerd N."/>
            <person name="Lavrijssen B."/>
            <person name="Ohm R.A."/>
            <person name="Hendrickx P.M."/>
            <person name="Scholtmeijer K."/>
            <person name="Baars J.J.P."/>
            <person name="van Peer A."/>
        </authorList>
    </citation>
    <scope>NUCLEOTIDE SEQUENCE [LARGE SCALE GENOMIC DNA]</scope>
    <source>
        <strain evidence="2 3">H119_p4</strain>
    </source>
</reference>
<accession>A0A8H7C554</accession>
<evidence type="ECO:0000256" key="1">
    <source>
        <dbReference type="SAM" id="MobiDB-lite"/>
    </source>
</evidence>
<evidence type="ECO:0000313" key="2">
    <source>
        <dbReference type="EMBL" id="KAF7762442.1"/>
    </source>
</evidence>
<feature type="compositionally biased region" description="Basic and acidic residues" evidence="1">
    <location>
        <begin position="317"/>
        <end position="337"/>
    </location>
</feature>
<organism evidence="2 3">
    <name type="scientific">Agaricus bisporus var. burnettii</name>
    <dbReference type="NCBI Taxonomy" id="192524"/>
    <lineage>
        <taxon>Eukaryota</taxon>
        <taxon>Fungi</taxon>
        <taxon>Dikarya</taxon>
        <taxon>Basidiomycota</taxon>
        <taxon>Agaricomycotina</taxon>
        <taxon>Agaricomycetes</taxon>
        <taxon>Agaricomycetidae</taxon>
        <taxon>Agaricales</taxon>
        <taxon>Agaricineae</taxon>
        <taxon>Agaricaceae</taxon>
        <taxon>Agaricus</taxon>
    </lineage>
</organism>
<feature type="compositionally biased region" description="Basic and acidic residues" evidence="1">
    <location>
        <begin position="270"/>
        <end position="282"/>
    </location>
</feature>
<evidence type="ECO:0000313" key="3">
    <source>
        <dbReference type="Proteomes" id="UP000629468"/>
    </source>
</evidence>
<feature type="region of interest" description="Disordered" evidence="1">
    <location>
        <begin position="270"/>
        <end position="301"/>
    </location>
</feature>
<sequence>MSLPPYRQLRQVCRVILILRTLRDPLHRTESALNLANYSVLFIALTMFLEQCYASIGSRVMETIRFFTLPRLFELFALPFLTKAFSQSTPPLAQGSFIPLLRQTLPSLSNSTTPINPQQTHENSRNCLDLTALNARTYTAIYLPPDNILRYYSAEGKPNMHNYLIPLDSHTQPSLSPITTAPDVCNYPPDVFSRCPSSPLLQTKLVPTLHHHHQLLKTIIQTLKAIISGVVRGFILPIVVAAIYRSRRLREPEDTAHPFIRILGRNEIRSDASRSRSDERQHFVPFPAPISPHHGSTSSSTVLGVTPLDFSRVSNHHQSDMNLDQRRAERQHQLNHL</sequence>
<name>A0A8H7C554_AGABI</name>
<dbReference type="EMBL" id="JABXXO010000012">
    <property type="protein sequence ID" value="KAF7762442.1"/>
    <property type="molecule type" value="Genomic_DNA"/>
</dbReference>
<protein>
    <submittedName>
        <fullName evidence="2">Uncharacterized protein</fullName>
    </submittedName>
</protein>
<dbReference type="Proteomes" id="UP000629468">
    <property type="component" value="Unassembled WGS sequence"/>
</dbReference>
<gene>
    <name evidence="2" type="ORF">Agabi119p4_9035</name>
</gene>
<feature type="region of interest" description="Disordered" evidence="1">
    <location>
        <begin position="315"/>
        <end position="337"/>
    </location>
</feature>
<proteinExistence type="predicted"/>
<dbReference type="AlphaFoldDB" id="A0A8H7C554"/>
<comment type="caution">
    <text evidence="2">The sequence shown here is derived from an EMBL/GenBank/DDBJ whole genome shotgun (WGS) entry which is preliminary data.</text>
</comment>